<evidence type="ECO:0000313" key="10">
    <source>
        <dbReference type="Proteomes" id="UP000799767"/>
    </source>
</evidence>
<sequence length="600" mass="63878">MNQGQPYMEVNQPHPQGSGPPPGMPQYPNYGHPIQPAAHGYAPAYPPQYSYTMAPMQNGHPVTSSMAGPMVPQALPLPTMASNGPPPPPPPPPGSQYGGNFDQTGQIAPHGMKPRVTATLWEDEGSLCFQVEANGVCVARREDNHMINGTKLLNVAGMTRGRRDGILKSEKTRHVVKIGPMHLKGVWIPYERALDFANKEKITELLYPLFVHNIGALLYHPTNQARQSVGNGPMAGRRPDSGPEYLRTPQGTHPPPLTQHHSMSTPVGAQPPHSIAPHPAAGRPGIDRAHTFPTPPTSATSLTMGMGNTGSSYEYGGAHAGGMHSGQPLSIDTGMPARSVPTTPASTPPGNGQGMQYQTSQPYDSSRQMYSAPAAYAGYPSQTHMPRYPGMQSSPGSIKTEMGPPARGGEHESKHHEGYGPHDADGEHEGEYTHSSGSYDARRPPYAYKPNAAPGAMHPDSTHVSPEMNHSPHGNGSGRATPRTAVPYAGYTTTPQRQGQLPASNLAYVMGNDARAGAPNGQESYPPSSAYAPAPHYPTMNGPSPSNKRMREVDDEQDVYGRPLSAGGDNGAKRQRTDAGMANSRPIAQPHSVKAGGPRR</sequence>
<dbReference type="PANTHER" id="PTHR47792">
    <property type="entry name" value="PROTEIN SOK2-RELATED"/>
    <property type="match status" value="1"/>
</dbReference>
<dbReference type="InterPro" id="IPR018004">
    <property type="entry name" value="KilA/APSES_HTH"/>
</dbReference>
<proteinExistence type="inferred from homology"/>
<dbReference type="Pfam" id="PF04383">
    <property type="entry name" value="KilA-N"/>
    <property type="match status" value="1"/>
</dbReference>
<feature type="region of interest" description="Disordered" evidence="7">
    <location>
        <begin position="332"/>
        <end position="367"/>
    </location>
</feature>
<dbReference type="SUPFAM" id="SSF54616">
    <property type="entry name" value="DNA-binding domain of Mlu1-box binding protein MBP1"/>
    <property type="match status" value="1"/>
</dbReference>
<organism evidence="9 10">
    <name type="scientific">Neohortaea acidophila</name>
    <dbReference type="NCBI Taxonomy" id="245834"/>
    <lineage>
        <taxon>Eukaryota</taxon>
        <taxon>Fungi</taxon>
        <taxon>Dikarya</taxon>
        <taxon>Ascomycota</taxon>
        <taxon>Pezizomycotina</taxon>
        <taxon>Dothideomycetes</taxon>
        <taxon>Dothideomycetidae</taxon>
        <taxon>Mycosphaerellales</taxon>
        <taxon>Teratosphaeriaceae</taxon>
        <taxon>Neohortaea</taxon>
    </lineage>
</organism>
<dbReference type="Proteomes" id="UP000799767">
    <property type="component" value="Unassembled WGS sequence"/>
</dbReference>
<feature type="compositionally biased region" description="Polar residues" evidence="7">
    <location>
        <begin position="491"/>
        <end position="501"/>
    </location>
</feature>
<evidence type="ECO:0000256" key="6">
    <source>
        <dbReference type="ARBA" id="ARBA00023321"/>
    </source>
</evidence>
<feature type="region of interest" description="Disordered" evidence="7">
    <location>
        <begin position="381"/>
        <end position="501"/>
    </location>
</feature>
<keyword evidence="2" id="KW-0749">Sporulation</keyword>
<feature type="region of interest" description="Disordered" evidence="7">
    <location>
        <begin position="513"/>
        <end position="600"/>
    </location>
</feature>
<reference evidence="9" key="1">
    <citation type="journal article" date="2020" name="Stud. Mycol.">
        <title>101 Dothideomycetes genomes: a test case for predicting lifestyles and emergence of pathogens.</title>
        <authorList>
            <person name="Haridas S."/>
            <person name="Albert R."/>
            <person name="Binder M."/>
            <person name="Bloem J."/>
            <person name="Labutti K."/>
            <person name="Salamov A."/>
            <person name="Andreopoulos B."/>
            <person name="Baker S."/>
            <person name="Barry K."/>
            <person name="Bills G."/>
            <person name="Bluhm B."/>
            <person name="Cannon C."/>
            <person name="Castanera R."/>
            <person name="Culley D."/>
            <person name="Daum C."/>
            <person name="Ezra D."/>
            <person name="Gonzalez J."/>
            <person name="Henrissat B."/>
            <person name="Kuo A."/>
            <person name="Liang C."/>
            <person name="Lipzen A."/>
            <person name="Lutzoni F."/>
            <person name="Magnuson J."/>
            <person name="Mondo S."/>
            <person name="Nolan M."/>
            <person name="Ohm R."/>
            <person name="Pangilinan J."/>
            <person name="Park H.-J."/>
            <person name="Ramirez L."/>
            <person name="Alfaro M."/>
            <person name="Sun H."/>
            <person name="Tritt A."/>
            <person name="Yoshinaga Y."/>
            <person name="Zwiers L.-H."/>
            <person name="Turgeon B."/>
            <person name="Goodwin S."/>
            <person name="Spatafora J."/>
            <person name="Crous P."/>
            <person name="Grigoriev I."/>
        </authorList>
    </citation>
    <scope>NUCLEOTIDE SEQUENCE</scope>
    <source>
        <strain evidence="9">CBS 113389</strain>
    </source>
</reference>
<feature type="domain" description="HTH APSES-type" evidence="8">
    <location>
        <begin position="115"/>
        <end position="221"/>
    </location>
</feature>
<keyword evidence="10" id="KW-1185">Reference proteome</keyword>
<accession>A0A6A6Q3Z1</accession>
<feature type="compositionally biased region" description="Polar residues" evidence="7">
    <location>
        <begin position="340"/>
        <end position="367"/>
    </location>
</feature>
<evidence type="ECO:0000313" key="9">
    <source>
        <dbReference type="EMBL" id="KAF2487168.1"/>
    </source>
</evidence>
<dbReference type="PROSITE" id="PS51299">
    <property type="entry name" value="HTH_APSES"/>
    <property type="match status" value="1"/>
</dbReference>
<keyword evidence="6" id="KW-0183">Conidiation</keyword>
<dbReference type="InterPro" id="IPR003163">
    <property type="entry name" value="Tscrpt_reg_HTH_APSES-type"/>
</dbReference>
<dbReference type="SMART" id="SM01252">
    <property type="entry name" value="KilA-N"/>
    <property type="match status" value="1"/>
</dbReference>
<feature type="region of interest" description="Disordered" evidence="7">
    <location>
        <begin position="227"/>
        <end position="305"/>
    </location>
</feature>
<evidence type="ECO:0000256" key="4">
    <source>
        <dbReference type="ARBA" id="ARBA00023125"/>
    </source>
</evidence>
<dbReference type="GO" id="GO:0030435">
    <property type="term" value="P:sporulation resulting in formation of a cellular spore"/>
    <property type="evidence" value="ECO:0007669"/>
    <property type="project" value="UniProtKB-KW"/>
</dbReference>
<dbReference type="Gene3D" id="3.10.260.10">
    <property type="entry name" value="Transcription regulator HTH, APSES-type DNA-binding domain"/>
    <property type="match status" value="1"/>
</dbReference>
<gene>
    <name evidence="9" type="ORF">BDY17DRAFT_243165</name>
</gene>
<dbReference type="GO" id="GO:0043565">
    <property type="term" value="F:sequence-specific DNA binding"/>
    <property type="evidence" value="ECO:0007669"/>
    <property type="project" value="TreeGrafter"/>
</dbReference>
<evidence type="ECO:0000259" key="8">
    <source>
        <dbReference type="PROSITE" id="PS51299"/>
    </source>
</evidence>
<dbReference type="PANTHER" id="PTHR47792:SF1">
    <property type="entry name" value="PROTEIN SOK2-RELATED"/>
    <property type="match status" value="1"/>
</dbReference>
<dbReference type="GO" id="GO:0005634">
    <property type="term" value="C:nucleus"/>
    <property type="evidence" value="ECO:0007669"/>
    <property type="project" value="TreeGrafter"/>
</dbReference>
<evidence type="ECO:0000256" key="1">
    <source>
        <dbReference type="ARBA" id="ARBA00007247"/>
    </source>
</evidence>
<dbReference type="RefSeq" id="XP_033593737.1">
    <property type="nucleotide sequence ID" value="XM_033730406.1"/>
</dbReference>
<feature type="compositionally biased region" description="Low complexity" evidence="7">
    <location>
        <begin position="524"/>
        <end position="538"/>
    </location>
</feature>
<feature type="region of interest" description="Disordered" evidence="7">
    <location>
        <begin position="64"/>
        <end position="110"/>
    </location>
</feature>
<feature type="compositionally biased region" description="Basic and acidic residues" evidence="7">
    <location>
        <begin position="408"/>
        <end position="432"/>
    </location>
</feature>
<evidence type="ECO:0000256" key="3">
    <source>
        <dbReference type="ARBA" id="ARBA00023015"/>
    </source>
</evidence>
<keyword evidence="5" id="KW-0804">Transcription</keyword>
<protein>
    <recommendedName>
        <fullName evidence="8">HTH APSES-type domain-containing protein</fullName>
    </recommendedName>
</protein>
<keyword evidence="3" id="KW-0805">Transcription regulation</keyword>
<name>A0A6A6Q3Z1_9PEZI</name>
<dbReference type="EMBL" id="MU001631">
    <property type="protein sequence ID" value="KAF2487168.1"/>
    <property type="molecule type" value="Genomic_DNA"/>
</dbReference>
<dbReference type="GO" id="GO:0003700">
    <property type="term" value="F:DNA-binding transcription factor activity"/>
    <property type="evidence" value="ECO:0007669"/>
    <property type="project" value="TreeGrafter"/>
</dbReference>
<dbReference type="GeneID" id="54471408"/>
<dbReference type="InterPro" id="IPR029790">
    <property type="entry name" value="EFG1/Phd1/StuA"/>
</dbReference>
<comment type="similarity">
    <text evidence="1">Belongs to the EFG1/PHD1/stuA family.</text>
</comment>
<dbReference type="AlphaFoldDB" id="A0A6A6Q3Z1"/>
<evidence type="ECO:0000256" key="5">
    <source>
        <dbReference type="ARBA" id="ARBA00023163"/>
    </source>
</evidence>
<keyword evidence="4" id="KW-0238">DNA-binding</keyword>
<evidence type="ECO:0000256" key="7">
    <source>
        <dbReference type="SAM" id="MobiDB-lite"/>
    </source>
</evidence>
<dbReference type="GO" id="GO:0045944">
    <property type="term" value="P:positive regulation of transcription by RNA polymerase II"/>
    <property type="evidence" value="ECO:0007669"/>
    <property type="project" value="TreeGrafter"/>
</dbReference>
<dbReference type="InterPro" id="IPR036887">
    <property type="entry name" value="HTH_APSES_sf"/>
</dbReference>
<feature type="compositionally biased region" description="Pro residues" evidence="7">
    <location>
        <begin position="84"/>
        <end position="94"/>
    </location>
</feature>
<dbReference type="GO" id="GO:0048315">
    <property type="term" value="P:conidium formation"/>
    <property type="evidence" value="ECO:0007669"/>
    <property type="project" value="UniProtKB-KW"/>
</dbReference>
<feature type="region of interest" description="Disordered" evidence="7">
    <location>
        <begin position="1"/>
        <end position="32"/>
    </location>
</feature>
<evidence type="ECO:0000256" key="2">
    <source>
        <dbReference type="ARBA" id="ARBA00022969"/>
    </source>
</evidence>
<dbReference type="OrthoDB" id="5407653at2759"/>